<feature type="transmembrane region" description="Helical" evidence="2">
    <location>
        <begin position="7"/>
        <end position="28"/>
    </location>
</feature>
<gene>
    <name evidence="3" type="ORF">GCM10017600_43010</name>
</gene>
<dbReference type="AlphaFoldDB" id="A0A9W6I4N9"/>
<dbReference type="Proteomes" id="UP001143474">
    <property type="component" value="Unassembled WGS sequence"/>
</dbReference>
<reference evidence="3" key="1">
    <citation type="journal article" date="2014" name="Int. J. Syst. Evol. Microbiol.">
        <title>Complete genome sequence of Corynebacterium casei LMG S-19264T (=DSM 44701T), isolated from a smear-ripened cheese.</title>
        <authorList>
            <consortium name="US DOE Joint Genome Institute (JGI-PGF)"/>
            <person name="Walter F."/>
            <person name="Albersmeier A."/>
            <person name="Kalinowski J."/>
            <person name="Ruckert C."/>
        </authorList>
    </citation>
    <scope>NUCLEOTIDE SEQUENCE</scope>
    <source>
        <strain evidence="3">VKM Ac-2007</strain>
    </source>
</reference>
<sequence>MIRWHRPLLLMSATMAVLAIISLGGLLLDQRTLEGMPIWAKPMKFTVSLAIYGLTWAWLLSLRRRAPRWGWWLGTVLAVASVVEVVVIISQVVRGRRSHFNVSTALDASLYSIMATTIVVLMVANLAAAVLVLLERQADPAATWAIRIGLVISAAGMALAYLMTPPTAAQLADVATTAIGAHSVGVPDGGPGLPLLGWSTTGGDLRIPHFVGMHALQVIPLLALASQWIRSQAVRLRLVFTAGAGYAGLVALVTWQALRGQPLLRPDALTLGATALLAAGVATAALLSLLSRRSPATRATAADTEPAATVTPVAAAQAEPATLEA</sequence>
<evidence type="ECO:0000256" key="2">
    <source>
        <dbReference type="SAM" id="Phobius"/>
    </source>
</evidence>
<evidence type="ECO:0000313" key="3">
    <source>
        <dbReference type="EMBL" id="GLK10895.1"/>
    </source>
</evidence>
<protein>
    <submittedName>
        <fullName evidence="3">Uncharacterized protein</fullName>
    </submittedName>
</protein>
<keyword evidence="2" id="KW-0812">Transmembrane</keyword>
<dbReference type="RefSeq" id="WP_271219299.1">
    <property type="nucleotide sequence ID" value="NZ_BAAAVD010000008.1"/>
</dbReference>
<evidence type="ECO:0000313" key="4">
    <source>
        <dbReference type="Proteomes" id="UP001143474"/>
    </source>
</evidence>
<reference evidence="3" key="2">
    <citation type="submission" date="2023-01" db="EMBL/GenBank/DDBJ databases">
        <authorList>
            <person name="Sun Q."/>
            <person name="Evtushenko L."/>
        </authorList>
    </citation>
    <scope>NUCLEOTIDE SEQUENCE</scope>
    <source>
        <strain evidence="3">VKM Ac-2007</strain>
    </source>
</reference>
<feature type="transmembrane region" description="Helical" evidence="2">
    <location>
        <begin position="110"/>
        <end position="134"/>
    </location>
</feature>
<feature type="transmembrane region" description="Helical" evidence="2">
    <location>
        <begin position="141"/>
        <end position="163"/>
    </location>
</feature>
<organism evidence="3 4">
    <name type="scientific">Streptosporangium carneum</name>
    <dbReference type="NCBI Taxonomy" id="47481"/>
    <lineage>
        <taxon>Bacteria</taxon>
        <taxon>Bacillati</taxon>
        <taxon>Actinomycetota</taxon>
        <taxon>Actinomycetes</taxon>
        <taxon>Streptosporangiales</taxon>
        <taxon>Streptosporangiaceae</taxon>
        <taxon>Streptosporangium</taxon>
    </lineage>
</organism>
<keyword evidence="2" id="KW-0472">Membrane</keyword>
<feature type="transmembrane region" description="Helical" evidence="2">
    <location>
        <begin position="238"/>
        <end position="258"/>
    </location>
</feature>
<evidence type="ECO:0000256" key="1">
    <source>
        <dbReference type="SAM" id="MobiDB-lite"/>
    </source>
</evidence>
<comment type="caution">
    <text evidence="3">The sequence shown here is derived from an EMBL/GenBank/DDBJ whole genome shotgun (WGS) entry which is preliminary data.</text>
</comment>
<feature type="transmembrane region" description="Helical" evidence="2">
    <location>
        <begin position="270"/>
        <end position="290"/>
    </location>
</feature>
<feature type="transmembrane region" description="Helical" evidence="2">
    <location>
        <begin position="207"/>
        <end position="226"/>
    </location>
</feature>
<feature type="transmembrane region" description="Helical" evidence="2">
    <location>
        <begin position="43"/>
        <end position="62"/>
    </location>
</feature>
<accession>A0A9W6I4N9</accession>
<feature type="transmembrane region" description="Helical" evidence="2">
    <location>
        <begin position="69"/>
        <end position="90"/>
    </location>
</feature>
<proteinExistence type="predicted"/>
<feature type="region of interest" description="Disordered" evidence="1">
    <location>
        <begin position="298"/>
        <end position="325"/>
    </location>
</feature>
<keyword evidence="2" id="KW-1133">Transmembrane helix</keyword>
<dbReference type="EMBL" id="BSEV01000009">
    <property type="protein sequence ID" value="GLK10895.1"/>
    <property type="molecule type" value="Genomic_DNA"/>
</dbReference>
<keyword evidence="4" id="KW-1185">Reference proteome</keyword>
<name>A0A9W6I4N9_9ACTN</name>